<dbReference type="PANTHER" id="PTHR30346:SF0">
    <property type="entry name" value="HCA OPERON TRANSCRIPTIONAL ACTIVATOR HCAR"/>
    <property type="match status" value="1"/>
</dbReference>
<reference evidence="6 7" key="1">
    <citation type="submission" date="2023-07" db="EMBL/GenBank/DDBJ databases">
        <title>Comparative genomics of wheat-associated soil bacteria to identify genetic determinants of phenazine resistance.</title>
        <authorList>
            <person name="Mouncey N."/>
        </authorList>
    </citation>
    <scope>NUCLEOTIDE SEQUENCE [LARGE SCALE GENOMIC DNA]</scope>
    <source>
        <strain evidence="6 7">W2I7</strain>
    </source>
</reference>
<dbReference type="SUPFAM" id="SSF53850">
    <property type="entry name" value="Periplasmic binding protein-like II"/>
    <property type="match status" value="1"/>
</dbReference>
<dbReference type="Pfam" id="PF00126">
    <property type="entry name" value="HTH_1"/>
    <property type="match status" value="1"/>
</dbReference>
<gene>
    <name evidence="6" type="ORF">QFZ46_002563</name>
</gene>
<dbReference type="InterPro" id="IPR036388">
    <property type="entry name" value="WH-like_DNA-bd_sf"/>
</dbReference>
<evidence type="ECO:0000256" key="1">
    <source>
        <dbReference type="ARBA" id="ARBA00009437"/>
    </source>
</evidence>
<dbReference type="Gene3D" id="1.10.10.10">
    <property type="entry name" value="Winged helix-like DNA-binding domain superfamily/Winged helix DNA-binding domain"/>
    <property type="match status" value="1"/>
</dbReference>
<keyword evidence="7" id="KW-1185">Reference proteome</keyword>
<keyword evidence="3 6" id="KW-0238">DNA-binding</keyword>
<keyword evidence="4" id="KW-0804">Transcription</keyword>
<dbReference type="PANTHER" id="PTHR30346">
    <property type="entry name" value="TRANSCRIPTIONAL DUAL REGULATOR HCAR-RELATED"/>
    <property type="match status" value="1"/>
</dbReference>
<organism evidence="6 7">
    <name type="scientific">Microbacterium murale</name>
    <dbReference type="NCBI Taxonomy" id="1081040"/>
    <lineage>
        <taxon>Bacteria</taxon>
        <taxon>Bacillati</taxon>
        <taxon>Actinomycetota</taxon>
        <taxon>Actinomycetes</taxon>
        <taxon>Micrococcales</taxon>
        <taxon>Microbacteriaceae</taxon>
        <taxon>Microbacterium</taxon>
    </lineage>
</organism>
<dbReference type="Proteomes" id="UP001239085">
    <property type="component" value="Unassembled WGS sequence"/>
</dbReference>
<sequence length="314" mass="35101">MSDELELRLLRHFIVVAEELHFSRAAERLFIAQQALSRDIRRLEERVGTPLFDRSTRRVALTQAGRRLLPRAKELLGLHDLAMRELREEVPLVVDVVNSVFAPARVLDAARRRAPELEFFALYGSANSLADVIPDARRADVSFGWLRRPGSDLRSQSVRYERLAVLIPETHGLAALDEVPLEMLRDTRVCSRAGDHVTAGWVEATSQLLAPFGIDPTIGHPPVPGGDELAQHLRVRQAPILALMSQPPVADAVLRPIVDPIPLYPWTMTWRADVEHEGVRALREAAAELAASRGWLDIPDGAWLLEPGNRTILR</sequence>
<name>A0ABU0PAN6_9MICO</name>
<dbReference type="SUPFAM" id="SSF46785">
    <property type="entry name" value="Winged helix' DNA-binding domain"/>
    <property type="match status" value="1"/>
</dbReference>
<protein>
    <submittedName>
        <fullName evidence="6">DNA-binding transcriptional LysR family regulator</fullName>
    </submittedName>
</protein>
<comment type="similarity">
    <text evidence="1">Belongs to the LysR transcriptional regulatory family.</text>
</comment>
<evidence type="ECO:0000313" key="7">
    <source>
        <dbReference type="Proteomes" id="UP001239085"/>
    </source>
</evidence>
<dbReference type="InterPro" id="IPR000847">
    <property type="entry name" value="LysR_HTH_N"/>
</dbReference>
<proteinExistence type="inferred from homology"/>
<dbReference type="PRINTS" id="PR00039">
    <property type="entry name" value="HTHLYSR"/>
</dbReference>
<feature type="domain" description="HTH lysR-type" evidence="5">
    <location>
        <begin position="5"/>
        <end position="62"/>
    </location>
</feature>
<dbReference type="InterPro" id="IPR036390">
    <property type="entry name" value="WH_DNA-bd_sf"/>
</dbReference>
<dbReference type="EMBL" id="JAUSXK010000001">
    <property type="protein sequence ID" value="MDQ0644403.1"/>
    <property type="molecule type" value="Genomic_DNA"/>
</dbReference>
<evidence type="ECO:0000256" key="2">
    <source>
        <dbReference type="ARBA" id="ARBA00023015"/>
    </source>
</evidence>
<evidence type="ECO:0000256" key="4">
    <source>
        <dbReference type="ARBA" id="ARBA00023163"/>
    </source>
</evidence>
<evidence type="ECO:0000313" key="6">
    <source>
        <dbReference type="EMBL" id="MDQ0644403.1"/>
    </source>
</evidence>
<dbReference type="GO" id="GO:0003677">
    <property type="term" value="F:DNA binding"/>
    <property type="evidence" value="ECO:0007669"/>
    <property type="project" value="UniProtKB-KW"/>
</dbReference>
<keyword evidence="2" id="KW-0805">Transcription regulation</keyword>
<dbReference type="RefSeq" id="WP_307362101.1">
    <property type="nucleotide sequence ID" value="NZ_JAUSXK010000001.1"/>
</dbReference>
<comment type="caution">
    <text evidence="6">The sequence shown here is derived from an EMBL/GenBank/DDBJ whole genome shotgun (WGS) entry which is preliminary data.</text>
</comment>
<evidence type="ECO:0000256" key="3">
    <source>
        <dbReference type="ARBA" id="ARBA00023125"/>
    </source>
</evidence>
<dbReference type="Gene3D" id="3.40.190.290">
    <property type="match status" value="1"/>
</dbReference>
<accession>A0ABU0PAN6</accession>
<dbReference type="PROSITE" id="PS50931">
    <property type="entry name" value="HTH_LYSR"/>
    <property type="match status" value="1"/>
</dbReference>
<evidence type="ECO:0000259" key="5">
    <source>
        <dbReference type="PROSITE" id="PS50931"/>
    </source>
</evidence>